<sequence>MKKSISKTSMTKEQLIINYQIYQINQTNQIYQTNQIQQIKTKELLKEKQMMEESAADLEKLTTGFIIEQRAKIDLSSSSEKQDDVDNIFGDPDGLFRISCALCLDSGFNLVVVYQDDWFINCDYEVKKEGDGGLSGVIPTSDLNQIHSYISSTVDHSVVSVLLCHVIYLMPMDLKIVLINWIIDQIEHFLNSMTNIKAFGVVGNCYQFIDWCSIIVASFAIIAIMEYQFDLPSLNWDYLQIVIIAKVAFIELMQPFTIVSITENLLEMGCCSESVEIEYYSNCPYIIEGEQQNLGRYPARVDLWHLRMYYYPCQLLQIGDYRHFETCLKKRLRNAKENYFCYKIMQKVKEEEEKTFRVPEIPVDIDEQKITELAVDLRSSNNNIHIFALHKLLTLILLIPNINGSIHQQDIIWTLKGFLTDGTKSELKEISIAILRLIGLRWGKHEYSIKGESIATLLIQIILLQILKKMNKQKQSPLNERIAELESRNHWLQQQIVVERTETERLSVELVADHEAYEQYQRQKEQERSQRLRNEGEIGRIRYEMKRKAVLAKRSQIILTEQQELNQTSVKFTIALPDSPYIHSNGSFTYTTNNYEQHKFQIDALLQDGIYRCNFKANNAAGISVGIIKGGFNFPLIGNPFYGPNNDKFSLFSQTGKVSFSNQISGGNAQFQSGDYITLEVNLKTHGTAHLFINGVQQNVYLSGIPLQIEFIFYLEGKNVSITVNSIKHLNIPTVKKLDNQRKIVWKED</sequence>
<accession>A0A5J4X1S8</accession>
<organism evidence="1 2">
    <name type="scientific">Streblomastix strix</name>
    <dbReference type="NCBI Taxonomy" id="222440"/>
    <lineage>
        <taxon>Eukaryota</taxon>
        <taxon>Metamonada</taxon>
        <taxon>Preaxostyla</taxon>
        <taxon>Oxymonadida</taxon>
        <taxon>Streblomastigidae</taxon>
        <taxon>Streblomastix</taxon>
    </lineage>
</organism>
<protein>
    <recommendedName>
        <fullName evidence="3">SPRY domain-containing protein</fullName>
    </recommendedName>
</protein>
<gene>
    <name evidence="1" type="ORF">EZS28_003255</name>
</gene>
<evidence type="ECO:0008006" key="3">
    <source>
        <dbReference type="Google" id="ProtNLM"/>
    </source>
</evidence>
<comment type="caution">
    <text evidence="1">The sequence shown here is derived from an EMBL/GenBank/DDBJ whole genome shotgun (WGS) entry which is preliminary data.</text>
</comment>
<dbReference type="EMBL" id="SNRW01000425">
    <property type="protein sequence ID" value="KAA6401211.1"/>
    <property type="molecule type" value="Genomic_DNA"/>
</dbReference>
<evidence type="ECO:0000313" key="2">
    <source>
        <dbReference type="Proteomes" id="UP000324800"/>
    </source>
</evidence>
<name>A0A5J4X1S8_9EUKA</name>
<dbReference type="AlphaFoldDB" id="A0A5J4X1S8"/>
<evidence type="ECO:0000313" key="1">
    <source>
        <dbReference type="EMBL" id="KAA6401211.1"/>
    </source>
</evidence>
<dbReference type="Proteomes" id="UP000324800">
    <property type="component" value="Unassembled WGS sequence"/>
</dbReference>
<reference evidence="1 2" key="1">
    <citation type="submission" date="2019-03" db="EMBL/GenBank/DDBJ databases">
        <title>Single cell metagenomics reveals metabolic interactions within the superorganism composed of flagellate Streblomastix strix and complex community of Bacteroidetes bacteria on its surface.</title>
        <authorList>
            <person name="Treitli S.C."/>
            <person name="Kolisko M."/>
            <person name="Husnik F."/>
            <person name="Keeling P."/>
            <person name="Hampl V."/>
        </authorList>
    </citation>
    <scope>NUCLEOTIDE SEQUENCE [LARGE SCALE GENOMIC DNA]</scope>
    <source>
        <strain evidence="1">ST1C</strain>
    </source>
</reference>
<proteinExistence type="predicted"/>